<accession>A0A3E0WDQ9</accession>
<dbReference type="AlphaFoldDB" id="A0A3E0WDQ9"/>
<dbReference type="InterPro" id="IPR023846">
    <property type="entry name" value="CHP04042_MSMEG0570"/>
</dbReference>
<sequence>MPEMTFTVRWPDGRVADCYSPSLVMHDHLTVGASYPLAEFISRTNTALDLASERVRAKFGFECTSARQQQSEIAAVASRFTAAPDARVEVLAMVPPLEVDS</sequence>
<dbReference type="Proteomes" id="UP000257080">
    <property type="component" value="Unassembled WGS sequence"/>
</dbReference>
<protein>
    <recommendedName>
        <fullName evidence="3">MSMEG_0570 family nitrogen starvation response protein</fullName>
    </recommendedName>
</protein>
<proteinExistence type="predicted"/>
<dbReference type="RefSeq" id="WP_116418176.1">
    <property type="nucleotide sequence ID" value="NZ_NBXC01000014.1"/>
</dbReference>
<evidence type="ECO:0000313" key="1">
    <source>
        <dbReference type="EMBL" id="RFA27412.1"/>
    </source>
</evidence>
<organism evidence="1 2">
    <name type="scientific">Subtercola boreus</name>
    <dbReference type="NCBI Taxonomy" id="120213"/>
    <lineage>
        <taxon>Bacteria</taxon>
        <taxon>Bacillati</taxon>
        <taxon>Actinomycetota</taxon>
        <taxon>Actinomycetes</taxon>
        <taxon>Micrococcales</taxon>
        <taxon>Microbacteriaceae</taxon>
        <taxon>Subtercola</taxon>
    </lineage>
</organism>
<dbReference type="OrthoDB" id="195104at2"/>
<reference evidence="1 2" key="1">
    <citation type="submission" date="2017-04" db="EMBL/GenBank/DDBJ databases">
        <title>Comparative genome analysis of Subtercola boreus.</title>
        <authorList>
            <person name="Cho Y.-J."/>
            <person name="Cho A."/>
            <person name="Kim O.-S."/>
            <person name="Lee J.-I."/>
        </authorList>
    </citation>
    <scope>NUCLEOTIDE SEQUENCE [LARGE SCALE GENOMIC DNA]</scope>
    <source>
        <strain evidence="1 2">P28004</strain>
    </source>
</reference>
<dbReference type="NCBIfam" id="TIGR04042">
    <property type="entry name" value="MSMEG_0570_fam"/>
    <property type="match status" value="1"/>
</dbReference>
<evidence type="ECO:0000313" key="2">
    <source>
        <dbReference type="Proteomes" id="UP000257080"/>
    </source>
</evidence>
<name>A0A3E0WDQ9_9MICO</name>
<evidence type="ECO:0008006" key="3">
    <source>
        <dbReference type="Google" id="ProtNLM"/>
    </source>
</evidence>
<comment type="caution">
    <text evidence="1">The sequence shown here is derived from an EMBL/GenBank/DDBJ whole genome shotgun (WGS) entry which is preliminary data.</text>
</comment>
<gene>
    <name evidence="1" type="ORF">B7R25_06600</name>
</gene>
<dbReference type="EMBL" id="NBXE01000019">
    <property type="protein sequence ID" value="RFA27412.1"/>
    <property type="molecule type" value="Genomic_DNA"/>
</dbReference>